<dbReference type="PROSITE" id="PS50106">
    <property type="entry name" value="PDZ"/>
    <property type="match status" value="1"/>
</dbReference>
<dbReference type="Gene3D" id="3.90.226.10">
    <property type="entry name" value="2-enoyl-CoA Hydratase, Chain A, domain 1"/>
    <property type="match status" value="1"/>
</dbReference>
<keyword evidence="2" id="KW-0732">Signal</keyword>
<dbReference type="Gene3D" id="2.30.42.10">
    <property type="match status" value="1"/>
</dbReference>
<dbReference type="PANTHER" id="PTHR32060:SF22">
    <property type="entry name" value="CARBOXYL-TERMINAL-PROCESSING PEPTIDASE 3, CHLOROPLASTIC"/>
    <property type="match status" value="1"/>
</dbReference>
<dbReference type="SUPFAM" id="SSF50156">
    <property type="entry name" value="PDZ domain-like"/>
    <property type="match status" value="1"/>
</dbReference>
<comment type="caution">
    <text evidence="5">The sequence shown here is derived from an EMBL/GenBank/DDBJ whole genome shotgun (WGS) entry which is preliminary data.</text>
</comment>
<feature type="domain" description="SLH" evidence="4">
    <location>
        <begin position="501"/>
        <end position="559"/>
    </location>
</feature>
<dbReference type="Gene3D" id="3.30.750.44">
    <property type="match status" value="1"/>
</dbReference>
<dbReference type="Pfam" id="PF03572">
    <property type="entry name" value="Peptidase_S41"/>
    <property type="match status" value="1"/>
</dbReference>
<feature type="chain" id="PRO_5038340710" evidence="2">
    <location>
        <begin position="21"/>
        <end position="621"/>
    </location>
</feature>
<organism evidence="5 6">
    <name type="scientific">Flintibacter faecis</name>
    <dbReference type="NCBI Taxonomy" id="2763047"/>
    <lineage>
        <taxon>Bacteria</taxon>
        <taxon>Bacillati</taxon>
        <taxon>Bacillota</taxon>
        <taxon>Clostridia</taxon>
        <taxon>Eubacteriales</taxon>
        <taxon>Flintibacter</taxon>
    </lineage>
</organism>
<dbReference type="SMART" id="SM00245">
    <property type="entry name" value="TSPc"/>
    <property type="match status" value="1"/>
</dbReference>
<dbReference type="GO" id="GO:0008236">
    <property type="term" value="F:serine-type peptidase activity"/>
    <property type="evidence" value="ECO:0007669"/>
    <property type="project" value="InterPro"/>
</dbReference>
<dbReference type="PROSITE" id="PS51272">
    <property type="entry name" value="SLH"/>
    <property type="match status" value="2"/>
</dbReference>
<feature type="domain" description="SLH" evidence="4">
    <location>
        <begin position="437"/>
        <end position="500"/>
    </location>
</feature>
<dbReference type="GO" id="GO:0006508">
    <property type="term" value="P:proteolysis"/>
    <property type="evidence" value="ECO:0007669"/>
    <property type="project" value="InterPro"/>
</dbReference>
<dbReference type="SUPFAM" id="SSF52096">
    <property type="entry name" value="ClpP/crotonase"/>
    <property type="match status" value="1"/>
</dbReference>
<feature type="signal peptide" evidence="2">
    <location>
        <begin position="1"/>
        <end position="20"/>
    </location>
</feature>
<dbReference type="Pfam" id="PF00395">
    <property type="entry name" value="SLH"/>
    <property type="match status" value="2"/>
</dbReference>
<dbReference type="InterPro" id="IPR029045">
    <property type="entry name" value="ClpP/crotonase-like_dom_sf"/>
</dbReference>
<dbReference type="PANTHER" id="PTHR32060">
    <property type="entry name" value="TAIL-SPECIFIC PROTEASE"/>
    <property type="match status" value="1"/>
</dbReference>
<evidence type="ECO:0000313" key="5">
    <source>
        <dbReference type="EMBL" id="MBC5715915.1"/>
    </source>
</evidence>
<evidence type="ECO:0000256" key="1">
    <source>
        <dbReference type="ARBA" id="ARBA00022737"/>
    </source>
</evidence>
<reference evidence="5" key="1">
    <citation type="submission" date="2020-08" db="EMBL/GenBank/DDBJ databases">
        <title>Genome public.</title>
        <authorList>
            <person name="Liu C."/>
            <person name="Sun Q."/>
        </authorList>
    </citation>
    <scope>NUCLEOTIDE SEQUENCE</scope>
    <source>
        <strain evidence="5">BX5</strain>
    </source>
</reference>
<dbReference type="SMART" id="SM00228">
    <property type="entry name" value="PDZ"/>
    <property type="match status" value="1"/>
</dbReference>
<dbReference type="InterPro" id="IPR001478">
    <property type="entry name" value="PDZ"/>
</dbReference>
<dbReference type="EMBL" id="JACOPN010000001">
    <property type="protein sequence ID" value="MBC5715915.1"/>
    <property type="molecule type" value="Genomic_DNA"/>
</dbReference>
<accession>A0A8J6IX39</accession>
<dbReference type="InterPro" id="IPR005151">
    <property type="entry name" value="Tail-specific_protease"/>
</dbReference>
<dbReference type="InterPro" id="IPR001119">
    <property type="entry name" value="SLH_dom"/>
</dbReference>
<protein>
    <submittedName>
        <fullName evidence="5">S-layer homology domain-containing protein</fullName>
    </submittedName>
</protein>
<evidence type="ECO:0000256" key="2">
    <source>
        <dbReference type="SAM" id="SignalP"/>
    </source>
</evidence>
<dbReference type="Proteomes" id="UP000602260">
    <property type="component" value="Unassembled WGS sequence"/>
</dbReference>
<gene>
    <name evidence="5" type="ORF">H8S55_01000</name>
</gene>
<dbReference type="Pfam" id="PF17820">
    <property type="entry name" value="PDZ_6"/>
    <property type="match status" value="1"/>
</dbReference>
<proteinExistence type="predicted"/>
<sequence>MKHKLLSALLALSLTFSLSAAPAAALTLDEARQLLRDHYVDQIPESVLSLDSLDEILAALGDPYTYYMTAEQYEQFTQSVNGETLVGVGITVQTAYDDGFLVLSILPNSPAKEAGLQAGDRIIAVDGVAMTATTDVRSTVTGKEGSTVTLTIRRSDGQVKAFTMQRRTVVVPIVTYDKQGSAGVIECISFGDSTGDTIEEALTKLEPEVSAWIMDLRSNPGGDSDAAAVSAGLFVGSDIMVYFRDANGNYRFVGTTQYCPDLTDKPLIILTSDYSASGAELFSADARDLGFGIAIGQTTFGKGIAQMIYNSSNTEKLFDDGDAMKITVYRFYSPDGATNQWMGVIPTLVMSKENTKTAAMLLTQPEPSRNAGYYKLELAGWTFYISRDEALSGDNRAAFTELLEALPPSAALYEGERNSGWNAVAPAKLADELGLNFHARTFADAADSPFAAEIDTLSTFGLLEGYEDGTFRPEAPITRAQFCAMLANVLGLPQGQNLSFSDVADDAWYAKAVSAMAARGFVSGMGDGTFRPDDTITYEQMTAILSSVAVWASMKAEELNSQTDISLADVQDFSPWAQKPAWIMDQLGAFVGDLRPQDLATRETAAGMLYAVMNSLHMLWQ</sequence>
<dbReference type="GO" id="GO:0004175">
    <property type="term" value="F:endopeptidase activity"/>
    <property type="evidence" value="ECO:0007669"/>
    <property type="project" value="TreeGrafter"/>
</dbReference>
<dbReference type="InterPro" id="IPR041489">
    <property type="entry name" value="PDZ_6"/>
</dbReference>
<dbReference type="InterPro" id="IPR036034">
    <property type="entry name" value="PDZ_sf"/>
</dbReference>
<keyword evidence="6" id="KW-1185">Reference proteome</keyword>
<dbReference type="RefSeq" id="WP_186877432.1">
    <property type="nucleotide sequence ID" value="NZ_JACOPN010000001.1"/>
</dbReference>
<evidence type="ECO:0000259" key="4">
    <source>
        <dbReference type="PROSITE" id="PS51272"/>
    </source>
</evidence>
<evidence type="ECO:0000313" key="6">
    <source>
        <dbReference type="Proteomes" id="UP000602260"/>
    </source>
</evidence>
<dbReference type="CDD" id="cd06567">
    <property type="entry name" value="Peptidase_S41"/>
    <property type="match status" value="1"/>
</dbReference>
<feature type="domain" description="PDZ" evidence="3">
    <location>
        <begin position="73"/>
        <end position="156"/>
    </location>
</feature>
<evidence type="ECO:0000259" key="3">
    <source>
        <dbReference type="PROSITE" id="PS50106"/>
    </source>
</evidence>
<dbReference type="CDD" id="cd06782">
    <property type="entry name" value="cpPDZ_CPP-like"/>
    <property type="match status" value="1"/>
</dbReference>
<keyword evidence="1" id="KW-0677">Repeat</keyword>
<dbReference type="AlphaFoldDB" id="A0A8J6IX39"/>
<name>A0A8J6IX39_9FIRM</name>